<dbReference type="PATRIC" id="fig|1178515.4.peg.4236"/>
<evidence type="ECO:0000256" key="7">
    <source>
        <dbReference type="ARBA" id="ARBA00023136"/>
    </source>
</evidence>
<dbReference type="GO" id="GO:0009372">
    <property type="term" value="P:quorum sensing"/>
    <property type="evidence" value="ECO:0007669"/>
    <property type="project" value="UniProtKB-KW"/>
</dbReference>
<organism evidence="9 10">
    <name type="scientific">Paenibacillus swuensis</name>
    <dbReference type="NCBI Taxonomy" id="1178515"/>
    <lineage>
        <taxon>Bacteria</taxon>
        <taxon>Bacillati</taxon>
        <taxon>Bacillota</taxon>
        <taxon>Bacilli</taxon>
        <taxon>Bacillales</taxon>
        <taxon>Paenibacillaceae</taxon>
        <taxon>Paenibacillus</taxon>
    </lineage>
</organism>
<dbReference type="SMART" id="SM00793">
    <property type="entry name" value="AgrB"/>
    <property type="match status" value="1"/>
</dbReference>
<evidence type="ECO:0000256" key="3">
    <source>
        <dbReference type="ARBA" id="ARBA00022670"/>
    </source>
</evidence>
<evidence type="ECO:0000313" key="9">
    <source>
        <dbReference type="EMBL" id="ANE48334.1"/>
    </source>
</evidence>
<dbReference type="RefSeq" id="WP_068610055.1">
    <property type="nucleotide sequence ID" value="NZ_CP011388.1"/>
</dbReference>
<dbReference type="Pfam" id="PF04647">
    <property type="entry name" value="AgrB"/>
    <property type="match status" value="1"/>
</dbReference>
<reference evidence="9 10" key="1">
    <citation type="submission" date="2015-01" db="EMBL/GenBank/DDBJ databases">
        <title>Paenibacillus swuensis/DY6/whole genome sequencing.</title>
        <authorList>
            <person name="Kim M.K."/>
            <person name="Srinivasan S."/>
            <person name="Lee J.-J."/>
        </authorList>
    </citation>
    <scope>NUCLEOTIDE SEQUENCE [LARGE SCALE GENOMIC DNA]</scope>
    <source>
        <strain evidence="9 10">DY6</strain>
    </source>
</reference>
<evidence type="ECO:0000313" key="10">
    <source>
        <dbReference type="Proteomes" id="UP000076927"/>
    </source>
</evidence>
<evidence type="ECO:0000256" key="5">
    <source>
        <dbReference type="ARBA" id="ARBA00022801"/>
    </source>
</evidence>
<keyword evidence="6 8" id="KW-1133">Transmembrane helix</keyword>
<evidence type="ECO:0008006" key="11">
    <source>
        <dbReference type="Google" id="ProtNLM"/>
    </source>
</evidence>
<dbReference type="GO" id="GO:0016020">
    <property type="term" value="C:membrane"/>
    <property type="evidence" value="ECO:0007669"/>
    <property type="project" value="InterPro"/>
</dbReference>
<dbReference type="OrthoDB" id="2666767at2"/>
<evidence type="ECO:0000256" key="8">
    <source>
        <dbReference type="SAM" id="Phobius"/>
    </source>
</evidence>
<keyword evidence="2" id="KW-0673">Quorum sensing</keyword>
<protein>
    <recommendedName>
        <fullName evidence="11">Accessory gene regulator AgrB</fullName>
    </recommendedName>
</protein>
<feature type="transmembrane region" description="Helical" evidence="8">
    <location>
        <begin position="140"/>
        <end position="162"/>
    </location>
</feature>
<evidence type="ECO:0000256" key="2">
    <source>
        <dbReference type="ARBA" id="ARBA00022654"/>
    </source>
</evidence>
<gene>
    <name evidence="9" type="ORF">SY83_20915</name>
</gene>
<keyword evidence="4 8" id="KW-0812">Transmembrane</keyword>
<proteinExistence type="predicted"/>
<dbReference type="GO" id="GO:0008233">
    <property type="term" value="F:peptidase activity"/>
    <property type="evidence" value="ECO:0007669"/>
    <property type="project" value="UniProtKB-KW"/>
</dbReference>
<feature type="transmembrane region" description="Helical" evidence="8">
    <location>
        <begin position="101"/>
        <end position="120"/>
    </location>
</feature>
<feature type="transmembrane region" description="Helical" evidence="8">
    <location>
        <begin position="77"/>
        <end position="94"/>
    </location>
</feature>
<evidence type="ECO:0000256" key="1">
    <source>
        <dbReference type="ARBA" id="ARBA00022475"/>
    </source>
</evidence>
<keyword evidence="1" id="KW-1003">Cell membrane</keyword>
<dbReference type="Proteomes" id="UP000076927">
    <property type="component" value="Chromosome"/>
</dbReference>
<dbReference type="EMBL" id="CP011388">
    <property type="protein sequence ID" value="ANE48334.1"/>
    <property type="molecule type" value="Genomic_DNA"/>
</dbReference>
<dbReference type="InterPro" id="IPR006741">
    <property type="entry name" value="AgrB"/>
</dbReference>
<dbReference type="AlphaFoldDB" id="A0A172TN70"/>
<keyword evidence="7 8" id="KW-0472">Membrane</keyword>
<dbReference type="GO" id="GO:0006508">
    <property type="term" value="P:proteolysis"/>
    <property type="evidence" value="ECO:0007669"/>
    <property type="project" value="UniProtKB-KW"/>
</dbReference>
<dbReference type="STRING" id="1178515.SY83_20915"/>
<keyword evidence="3" id="KW-0645">Protease</keyword>
<evidence type="ECO:0000256" key="6">
    <source>
        <dbReference type="ARBA" id="ARBA00022989"/>
    </source>
</evidence>
<sequence length="185" mass="21098">MNIIDSTAQNIARSIRKHYPEAGSEIALRYSLSLIINSTTSMVLIFIISILTHRFYEAVIVLATFLLLRYFTGGVHLNSSLACCLFSVILLSSITFAEFNYYFLGVLFNIIAIIIFLIKAPEGIENISRIDRRYYPLLKLISILIVSTNFIISSSLLSLVFITQAFFLTKLAYNIIHYIERRINI</sequence>
<feature type="transmembrane region" description="Helical" evidence="8">
    <location>
        <begin position="27"/>
        <end position="48"/>
    </location>
</feature>
<name>A0A172TN70_9BACL</name>
<dbReference type="KEGG" id="pswu:SY83_20915"/>
<keyword evidence="10" id="KW-1185">Reference proteome</keyword>
<keyword evidence="5" id="KW-0378">Hydrolase</keyword>
<evidence type="ECO:0000256" key="4">
    <source>
        <dbReference type="ARBA" id="ARBA00022692"/>
    </source>
</evidence>
<accession>A0A172TN70</accession>